<dbReference type="InterPro" id="IPR016024">
    <property type="entry name" value="ARM-type_fold"/>
</dbReference>
<dbReference type="InterPro" id="IPR051023">
    <property type="entry name" value="PP2A_Regulatory_Subunit_A"/>
</dbReference>
<name>A0A336M0L6_CULSO</name>
<dbReference type="PROSITE" id="PS50077">
    <property type="entry name" value="HEAT_REPEAT"/>
    <property type="match status" value="1"/>
</dbReference>
<dbReference type="InterPro" id="IPR011989">
    <property type="entry name" value="ARM-like"/>
</dbReference>
<feature type="region of interest" description="Disordered" evidence="3">
    <location>
        <begin position="1135"/>
        <end position="1180"/>
    </location>
</feature>
<dbReference type="PANTHER" id="PTHR10648:SF1">
    <property type="entry name" value="SERINE_THREONINE-PROTEIN PHOSPHATASE 4 REGULATORY SUBUNIT 1"/>
    <property type="match status" value="1"/>
</dbReference>
<dbReference type="GO" id="GO:0019888">
    <property type="term" value="F:protein phosphatase regulator activity"/>
    <property type="evidence" value="ECO:0007669"/>
    <property type="project" value="TreeGrafter"/>
</dbReference>
<accession>A0A336M0L6</accession>
<dbReference type="EMBL" id="UFQT01000381">
    <property type="protein sequence ID" value="SSX23774.1"/>
    <property type="molecule type" value="Genomic_DNA"/>
</dbReference>
<reference evidence="5" key="1">
    <citation type="submission" date="2018-07" db="EMBL/GenBank/DDBJ databases">
        <authorList>
            <person name="Quirk P.G."/>
            <person name="Krulwich T.A."/>
        </authorList>
    </citation>
    <scope>NUCLEOTIDE SEQUENCE</scope>
</reference>
<organism evidence="5">
    <name type="scientific">Culicoides sonorensis</name>
    <name type="common">Biting midge</name>
    <dbReference type="NCBI Taxonomy" id="179676"/>
    <lineage>
        <taxon>Eukaryota</taxon>
        <taxon>Metazoa</taxon>
        <taxon>Ecdysozoa</taxon>
        <taxon>Arthropoda</taxon>
        <taxon>Hexapoda</taxon>
        <taxon>Insecta</taxon>
        <taxon>Pterygota</taxon>
        <taxon>Neoptera</taxon>
        <taxon>Endopterygota</taxon>
        <taxon>Diptera</taxon>
        <taxon>Nematocera</taxon>
        <taxon>Chironomoidea</taxon>
        <taxon>Ceratopogonidae</taxon>
        <taxon>Ceratopogoninae</taxon>
        <taxon>Culicoides</taxon>
        <taxon>Monoculicoides</taxon>
    </lineage>
</organism>
<feature type="compositionally biased region" description="Basic and acidic residues" evidence="3">
    <location>
        <begin position="1149"/>
        <end position="1167"/>
    </location>
</feature>
<evidence type="ECO:0000256" key="1">
    <source>
        <dbReference type="ARBA" id="ARBA00022737"/>
    </source>
</evidence>
<feature type="compositionally biased region" description="Low complexity" evidence="3">
    <location>
        <begin position="564"/>
        <end position="583"/>
    </location>
</feature>
<dbReference type="GO" id="GO:0005737">
    <property type="term" value="C:cytoplasm"/>
    <property type="evidence" value="ECO:0007669"/>
    <property type="project" value="TreeGrafter"/>
</dbReference>
<dbReference type="AlphaFoldDB" id="A0A336M0L6"/>
<gene>
    <name evidence="5" type="primary">CSON009591</name>
</gene>
<evidence type="ECO:0000313" key="5">
    <source>
        <dbReference type="EMBL" id="SSX23774.1"/>
    </source>
</evidence>
<sequence length="1180" mass="132728">MCILIELYTKAFECILQTESPEVIAQQKDEILATLEQFSHSSEIKIRSNLADNLINLCSSCVTQLDQSSGSFGSGLLCTVLGIALRYLSDHIKVTGGAYKTIIYLIENGFLDAAIIERAVCPVVIELCAADHASLDTSDRHANAVGIIAKIAPIIGQQKTYDLFYSKFIEICKSSVYFIRKHCAKVFPILCEVLGTATSEEKMLPIFIRLCEDEIWGIRKACAQVLPQMALLVSLECRRKYLVPAMKKFIFDDSEWVIITALRNLGQFIAAFAQPQIYGLAYDYCLDLFITNAADENFRNPGQQHQQLLYGNQPNAAVILHNLEQYERRLQDSIPPLAESYVEALKSCDEKANIEQFLFNIVYATQIDQRDRRSSAASVSESDDTGISVLSESTSGIGSDLYKRYDTRKMYTTQPPSYGEKPKAPASVTEDDILGKFMKFCSPLKNNFVDGPMMEYSPLTRSFQGDDMDIHPRLSRGMVNDWDFFENSSNRMSFANSYDLSNNKSQGSSNSGTTSSHSYSNQKSDEPSLDEVNLEPPPPLSLEGLTSQGQGNDGAMTVATDDSTNNNETNQQGDTNNETDNTTLLNNNAQQQQAALLTAKSSTRSLTAVATSADNNNDSVFLDDDAANLPPPPPIPGAIGTSDHHSESDPESELDEFNSHRYWYIPPPEVIPDLNLVNSNTHPVSGEVVTADDILQSKRKEETEGNPNELKRSPSTESTILITSDVDETLDNTGLSGAGSDTKKKQRRSSTSDFYNPDLHETEWSLVEDFIHMKDIDNEMMYQCAYYFPAVIFTLGKTFWPLLQSHFIELCYNLETSVRKTMAASISQIALIIGREHTTRDMVAPYLEFFRETDEIKIEAVKAMPTFIKVVDPQEHDRILTQLSLCLTPPFKKVNWRLREIVGHQIIQLVKIHEQINKENCLLYLIGLAMKLMIDKYDCVRKVGVDAFVEAFHYAKKPQQQQQILKFFSDYFAHHINWKRRQLYIIAVDKMLMTNAVEPEIFHKHILEYLLNLSTHPVPNIRLYAAKCLSSTVLACSYFSQESLHEMIGLRVYKLKQDKDRDVRDNTVLTNVSDEVLKLSVMLNKMNDLEINTDELNIPKNESGAGDTNESVLQNTLDVTSSDDSDTIIDTLLDSEKAEDEGEIPSGVEKGEEVKEISPIKQVEEPQTKITTQENYEEEW</sequence>
<dbReference type="Gene3D" id="1.25.10.10">
    <property type="entry name" value="Leucine-rich Repeat Variant"/>
    <property type="match status" value="2"/>
</dbReference>
<dbReference type="SUPFAM" id="SSF48371">
    <property type="entry name" value="ARM repeat"/>
    <property type="match status" value="1"/>
</dbReference>
<feature type="region of interest" description="Disordered" evidence="3">
    <location>
        <begin position="630"/>
        <end position="655"/>
    </location>
</feature>
<keyword evidence="1" id="KW-0677">Repeat</keyword>
<evidence type="ECO:0000256" key="2">
    <source>
        <dbReference type="PROSITE-ProRule" id="PRU00103"/>
    </source>
</evidence>
<dbReference type="OMA" id="CYIHNDS"/>
<feature type="region of interest" description="Disordered" evidence="3">
    <location>
        <begin position="687"/>
        <end position="754"/>
    </location>
</feature>
<feature type="compositionally biased region" description="Basic and acidic residues" evidence="3">
    <location>
        <begin position="695"/>
        <end position="714"/>
    </location>
</feature>
<feature type="region of interest" description="Disordered" evidence="3">
    <location>
        <begin position="501"/>
        <end position="583"/>
    </location>
</feature>
<protein>
    <submittedName>
        <fullName evidence="5">CSON009591 protein</fullName>
    </submittedName>
</protein>
<feature type="domain" description="Phosphatase 2A Regulatory Subunit A helical" evidence="4">
    <location>
        <begin position="159"/>
        <end position="270"/>
    </location>
</feature>
<evidence type="ECO:0000259" key="4">
    <source>
        <dbReference type="Pfam" id="PF22956"/>
    </source>
</evidence>
<dbReference type="InterPro" id="IPR055231">
    <property type="entry name" value="2AA_helical"/>
</dbReference>
<dbReference type="InterPro" id="IPR021133">
    <property type="entry name" value="HEAT_type_2"/>
</dbReference>
<evidence type="ECO:0000256" key="3">
    <source>
        <dbReference type="SAM" id="MobiDB-lite"/>
    </source>
</evidence>
<feature type="repeat" description="HEAT" evidence="2">
    <location>
        <begin position="203"/>
        <end position="241"/>
    </location>
</feature>
<proteinExistence type="predicted"/>
<feature type="compositionally biased region" description="Low complexity" evidence="3">
    <location>
        <begin position="501"/>
        <end position="522"/>
    </location>
</feature>
<dbReference type="Pfam" id="PF22956">
    <property type="entry name" value="VPS15-like_hel"/>
    <property type="match status" value="1"/>
</dbReference>
<dbReference type="PANTHER" id="PTHR10648">
    <property type="entry name" value="SERINE/THREONINE-PROTEIN PHOSPHATASE PP2A 65 KDA REGULATORY SUBUNIT"/>
    <property type="match status" value="1"/>
</dbReference>
<dbReference type="VEuPathDB" id="VectorBase:CSON009591"/>